<gene>
    <name evidence="2" type="ORF">M404DRAFT_33559</name>
</gene>
<accession>A0A0C3N4Z7</accession>
<evidence type="ECO:0000313" key="2">
    <source>
        <dbReference type="EMBL" id="KIN96154.1"/>
    </source>
</evidence>
<sequence length="117" mass="12804">MPLWELELNPKERSLWHWLTCAASLPFTLQAGCSNLHPAIFHTPLPHNQGDGPNPNPDDPDGGPNGGGSGDRDIPEDPAELPEDPLITLARAVHALVQYHTPKVFGEVDMDAADEWR</sequence>
<protein>
    <submittedName>
        <fullName evidence="2">Uncharacterized protein</fullName>
    </submittedName>
</protein>
<organism evidence="2 3">
    <name type="scientific">Pisolithus tinctorius Marx 270</name>
    <dbReference type="NCBI Taxonomy" id="870435"/>
    <lineage>
        <taxon>Eukaryota</taxon>
        <taxon>Fungi</taxon>
        <taxon>Dikarya</taxon>
        <taxon>Basidiomycota</taxon>
        <taxon>Agaricomycotina</taxon>
        <taxon>Agaricomycetes</taxon>
        <taxon>Agaricomycetidae</taxon>
        <taxon>Boletales</taxon>
        <taxon>Sclerodermatineae</taxon>
        <taxon>Pisolithaceae</taxon>
        <taxon>Pisolithus</taxon>
    </lineage>
</organism>
<proteinExistence type="predicted"/>
<keyword evidence="3" id="KW-1185">Reference proteome</keyword>
<evidence type="ECO:0000313" key="3">
    <source>
        <dbReference type="Proteomes" id="UP000054217"/>
    </source>
</evidence>
<dbReference type="EMBL" id="KN832052">
    <property type="protein sequence ID" value="KIN96154.1"/>
    <property type="molecule type" value="Genomic_DNA"/>
</dbReference>
<reference evidence="2 3" key="1">
    <citation type="submission" date="2014-04" db="EMBL/GenBank/DDBJ databases">
        <authorList>
            <consortium name="DOE Joint Genome Institute"/>
            <person name="Kuo A."/>
            <person name="Kohler A."/>
            <person name="Costa M.D."/>
            <person name="Nagy L.G."/>
            <person name="Floudas D."/>
            <person name="Copeland A."/>
            <person name="Barry K.W."/>
            <person name="Cichocki N."/>
            <person name="Veneault-Fourrey C."/>
            <person name="LaButti K."/>
            <person name="Lindquist E.A."/>
            <person name="Lipzen A."/>
            <person name="Lundell T."/>
            <person name="Morin E."/>
            <person name="Murat C."/>
            <person name="Sun H."/>
            <person name="Tunlid A."/>
            <person name="Henrissat B."/>
            <person name="Grigoriev I.V."/>
            <person name="Hibbett D.S."/>
            <person name="Martin F."/>
            <person name="Nordberg H.P."/>
            <person name="Cantor M.N."/>
            <person name="Hua S.X."/>
        </authorList>
    </citation>
    <scope>NUCLEOTIDE SEQUENCE [LARGE SCALE GENOMIC DNA]</scope>
    <source>
        <strain evidence="2 3">Marx 270</strain>
    </source>
</reference>
<reference evidence="3" key="2">
    <citation type="submission" date="2015-01" db="EMBL/GenBank/DDBJ databases">
        <title>Evolutionary Origins and Diversification of the Mycorrhizal Mutualists.</title>
        <authorList>
            <consortium name="DOE Joint Genome Institute"/>
            <consortium name="Mycorrhizal Genomics Consortium"/>
            <person name="Kohler A."/>
            <person name="Kuo A."/>
            <person name="Nagy L.G."/>
            <person name="Floudas D."/>
            <person name="Copeland A."/>
            <person name="Barry K.W."/>
            <person name="Cichocki N."/>
            <person name="Veneault-Fourrey C."/>
            <person name="LaButti K."/>
            <person name="Lindquist E.A."/>
            <person name="Lipzen A."/>
            <person name="Lundell T."/>
            <person name="Morin E."/>
            <person name="Murat C."/>
            <person name="Riley R."/>
            <person name="Ohm R."/>
            <person name="Sun H."/>
            <person name="Tunlid A."/>
            <person name="Henrissat B."/>
            <person name="Grigoriev I.V."/>
            <person name="Hibbett D.S."/>
            <person name="Martin F."/>
        </authorList>
    </citation>
    <scope>NUCLEOTIDE SEQUENCE [LARGE SCALE GENOMIC DNA]</scope>
    <source>
        <strain evidence="3">Marx 270</strain>
    </source>
</reference>
<feature type="region of interest" description="Disordered" evidence="1">
    <location>
        <begin position="38"/>
        <end position="85"/>
    </location>
</feature>
<dbReference type="HOGENOM" id="CLU_2085746_0_0_1"/>
<dbReference type="Proteomes" id="UP000054217">
    <property type="component" value="Unassembled WGS sequence"/>
</dbReference>
<dbReference type="AlphaFoldDB" id="A0A0C3N4Z7"/>
<evidence type="ECO:0000256" key="1">
    <source>
        <dbReference type="SAM" id="MobiDB-lite"/>
    </source>
</evidence>
<dbReference type="InParanoid" id="A0A0C3N4Z7"/>
<name>A0A0C3N4Z7_PISTI</name>